<dbReference type="Gene3D" id="3.20.20.70">
    <property type="entry name" value="Aldolase class I"/>
    <property type="match status" value="1"/>
</dbReference>
<evidence type="ECO:0000256" key="6">
    <source>
        <dbReference type="ARBA" id="ARBA00022723"/>
    </source>
</evidence>
<sequence>MTSPYDILFEPVQIGPVTAKNRFYQVPHCNGMGYRDPSAQASMRRIKAEGGWSVVCTEQVEIHATSDIAPFIELRIWDDQDLPALKRIADAIHEGGGLAGIELAHNGMNAPNQLSRETPLGPQHLPVAPDTIAPVQARAMTTQDIADLRRWHRNAVRRSLEAGYDIVYVYGAHGYGAPHHFLSRRYNNRTDEYGGSLENRMRLLKELIEDTLEECAGRAAVACRITVEEEIDGGITREDIEGVLRELGELPDLWDFAMGSWEGDSVTSRFAPEGRQEEFVAGLKKLTTKPVVGVGRFTSPDAMVRQVKAGILDLIGAARPSIADPFLPNKIRDGRLNLIRECIGCNICVSGDLTMSPIRCTQNPSMGEEWRRGWHPERIRAKESDSQVLVVGAGPAGLEAARALGVRGYDVALVEARRELGGRVGQESALPGLSAWGRVKEYREAALAELPNVEIYRESPMSADDIAEFGFQHVLVATGSTWRTDGVARFHTTPLPIAEGAQVLGPDDIFAGRLPSGRKVVVYDDDHYYLGGVIAELLAQQGHEVSIVTPGSQVSAWTNNTFEVNRIQRRLIENGVTRVTDHAVVSVGVGGVTVRDVYAGAERELDCDAVVMVTARLPKEELYLELVGRRDAGELLSVRGIGDAWAPGTIAAAVWSGRRAAEEFDAQLPSNDVVPFRREVTQLA</sequence>
<dbReference type="GO" id="GO:0046872">
    <property type="term" value="F:metal ion binding"/>
    <property type="evidence" value="ECO:0007669"/>
    <property type="project" value="UniProtKB-KW"/>
</dbReference>
<dbReference type="Pfam" id="PF13450">
    <property type="entry name" value="NAD_binding_8"/>
    <property type="match status" value="1"/>
</dbReference>
<evidence type="ECO:0000256" key="7">
    <source>
        <dbReference type="ARBA" id="ARBA00023002"/>
    </source>
</evidence>
<name>A0A7Y9ZGI8_9ACTN</name>
<dbReference type="PANTHER" id="PTHR42917">
    <property type="entry name" value="2,4-DIENOYL-COA REDUCTASE"/>
    <property type="match status" value="1"/>
</dbReference>
<proteinExistence type="inferred from homology"/>
<dbReference type="Pfam" id="PF00724">
    <property type="entry name" value="Oxidored_FMN"/>
    <property type="match status" value="1"/>
</dbReference>
<dbReference type="GO" id="GO:0010181">
    <property type="term" value="F:FMN binding"/>
    <property type="evidence" value="ECO:0007669"/>
    <property type="project" value="InterPro"/>
</dbReference>
<dbReference type="InterPro" id="IPR036188">
    <property type="entry name" value="FAD/NAD-bd_sf"/>
</dbReference>
<keyword evidence="4" id="KW-0285">Flavoprotein</keyword>
<feature type="domain" description="NADH:flavin oxidoreductase/NADH oxidase N-terminal" evidence="10">
    <location>
        <begin position="8"/>
        <end position="335"/>
    </location>
</feature>
<accession>A0A7Y9ZGI8</accession>
<feature type="domain" description="TMADH/DMDH/HD second alpha/beta" evidence="11">
    <location>
        <begin position="504"/>
        <end position="600"/>
    </location>
</feature>
<dbReference type="PANTHER" id="PTHR42917:SF2">
    <property type="entry name" value="2,4-DIENOYL-COA REDUCTASE [(2E)-ENOYL-COA-PRODUCING]"/>
    <property type="match status" value="1"/>
</dbReference>
<evidence type="ECO:0000259" key="10">
    <source>
        <dbReference type="Pfam" id="PF00724"/>
    </source>
</evidence>
<comment type="cofactor">
    <cofactor evidence="1">
        <name>FMN</name>
        <dbReference type="ChEBI" id="CHEBI:58210"/>
    </cofactor>
</comment>
<dbReference type="Gene3D" id="3.50.50.60">
    <property type="entry name" value="FAD/NAD(P)-binding domain"/>
    <property type="match status" value="1"/>
</dbReference>
<gene>
    <name evidence="12" type="ORF">BJ993_000051</name>
</gene>
<dbReference type="Gene3D" id="3.40.50.720">
    <property type="entry name" value="NAD(P)-binding Rossmann-like Domain"/>
    <property type="match status" value="1"/>
</dbReference>
<dbReference type="CDD" id="cd02929">
    <property type="entry name" value="TMADH_HD_FMN"/>
    <property type="match status" value="1"/>
</dbReference>
<dbReference type="InterPro" id="IPR051793">
    <property type="entry name" value="NADH:flavin_oxidoreductase"/>
</dbReference>
<dbReference type="Proteomes" id="UP000562045">
    <property type="component" value="Unassembled WGS sequence"/>
</dbReference>
<dbReference type="Pfam" id="PF22620">
    <property type="entry name" value="OYE-like_second_a-b"/>
    <property type="match status" value="1"/>
</dbReference>
<protein>
    <submittedName>
        <fullName evidence="12">Dimethylamine/trimethylamine dehydrogenase</fullName>
        <ecNumber evidence="12">1.5.8.1</ecNumber>
        <ecNumber evidence="12">1.5.8.2</ecNumber>
    </submittedName>
</protein>
<dbReference type="EMBL" id="JACBZM010000001">
    <property type="protein sequence ID" value="NYI42971.1"/>
    <property type="molecule type" value="Genomic_DNA"/>
</dbReference>
<dbReference type="EC" id="1.5.8.1" evidence="12"/>
<keyword evidence="9" id="KW-0411">Iron-sulfur</keyword>
<dbReference type="PRINTS" id="PR00368">
    <property type="entry name" value="FADPNR"/>
</dbReference>
<keyword evidence="7 12" id="KW-0560">Oxidoreductase</keyword>
<dbReference type="EC" id="1.5.8.2" evidence="12"/>
<dbReference type="SUPFAM" id="SSF51905">
    <property type="entry name" value="FAD/NAD(P)-binding domain"/>
    <property type="match status" value="1"/>
</dbReference>
<comment type="caution">
    <text evidence="12">The sequence shown here is derived from an EMBL/GenBank/DDBJ whole genome shotgun (WGS) entry which is preliminary data.</text>
</comment>
<dbReference type="RefSeq" id="WP_179647305.1">
    <property type="nucleotide sequence ID" value="NZ_JACBZM010000001.1"/>
</dbReference>
<dbReference type="InterPro" id="IPR013785">
    <property type="entry name" value="Aldolase_TIM"/>
</dbReference>
<dbReference type="InterPro" id="IPR054428">
    <property type="entry name" value="TMADH/DMDH/HD_second_a-b"/>
</dbReference>
<evidence type="ECO:0000256" key="3">
    <source>
        <dbReference type="ARBA" id="ARBA00011048"/>
    </source>
</evidence>
<evidence type="ECO:0000256" key="1">
    <source>
        <dbReference type="ARBA" id="ARBA00001917"/>
    </source>
</evidence>
<evidence type="ECO:0000256" key="8">
    <source>
        <dbReference type="ARBA" id="ARBA00023004"/>
    </source>
</evidence>
<dbReference type="InterPro" id="IPR001155">
    <property type="entry name" value="OxRdtase_FMN_N"/>
</dbReference>
<evidence type="ECO:0000256" key="5">
    <source>
        <dbReference type="ARBA" id="ARBA00022643"/>
    </source>
</evidence>
<keyword evidence="6" id="KW-0479">Metal-binding</keyword>
<dbReference type="GO" id="GO:0050470">
    <property type="term" value="F:trimethylamine dehydrogenase activity"/>
    <property type="evidence" value="ECO:0007669"/>
    <property type="project" value="UniProtKB-EC"/>
</dbReference>
<keyword evidence="5" id="KW-0288">FMN</keyword>
<evidence type="ECO:0000256" key="9">
    <source>
        <dbReference type="ARBA" id="ARBA00023014"/>
    </source>
</evidence>
<dbReference type="GO" id="GO:0051536">
    <property type="term" value="F:iron-sulfur cluster binding"/>
    <property type="evidence" value="ECO:0007669"/>
    <property type="project" value="UniProtKB-KW"/>
</dbReference>
<evidence type="ECO:0000259" key="11">
    <source>
        <dbReference type="Pfam" id="PF22620"/>
    </source>
</evidence>
<evidence type="ECO:0000313" key="13">
    <source>
        <dbReference type="Proteomes" id="UP000562045"/>
    </source>
</evidence>
<evidence type="ECO:0000313" key="12">
    <source>
        <dbReference type="EMBL" id="NYI42971.1"/>
    </source>
</evidence>
<organism evidence="12 13">
    <name type="scientific">Nocardioides aromaticivorans</name>
    <dbReference type="NCBI Taxonomy" id="200618"/>
    <lineage>
        <taxon>Bacteria</taxon>
        <taxon>Bacillati</taxon>
        <taxon>Actinomycetota</taxon>
        <taxon>Actinomycetes</taxon>
        <taxon>Propionibacteriales</taxon>
        <taxon>Nocardioidaceae</taxon>
        <taxon>Nocardioides</taxon>
    </lineage>
</organism>
<reference evidence="12 13" key="1">
    <citation type="submission" date="2020-07" db="EMBL/GenBank/DDBJ databases">
        <title>Sequencing the genomes of 1000 actinobacteria strains.</title>
        <authorList>
            <person name="Klenk H.-P."/>
        </authorList>
    </citation>
    <scope>NUCLEOTIDE SEQUENCE [LARGE SCALE GENOMIC DNA]</scope>
    <source>
        <strain evidence="12 13">DSM 15131</strain>
    </source>
</reference>
<dbReference type="AlphaFoldDB" id="A0A7Y9ZGI8"/>
<dbReference type="SUPFAM" id="SSF51395">
    <property type="entry name" value="FMN-linked oxidoreductases"/>
    <property type="match status" value="1"/>
</dbReference>
<comment type="similarity">
    <text evidence="3">In the N-terminal section; belongs to the NADH:flavin oxidoreductase/NADH oxidase family.</text>
</comment>
<evidence type="ECO:0000256" key="4">
    <source>
        <dbReference type="ARBA" id="ARBA00022630"/>
    </source>
</evidence>
<comment type="cofactor">
    <cofactor evidence="2">
        <name>[4Fe-4S] cluster</name>
        <dbReference type="ChEBI" id="CHEBI:49883"/>
    </cofactor>
</comment>
<dbReference type="GO" id="GO:0047133">
    <property type="term" value="F:dimethylamine dehydrogenase activity"/>
    <property type="evidence" value="ECO:0007669"/>
    <property type="project" value="UniProtKB-EC"/>
</dbReference>
<dbReference type="InterPro" id="IPR037348">
    <property type="entry name" value="TMADH/DMDH_FMN-bd"/>
</dbReference>
<evidence type="ECO:0000256" key="2">
    <source>
        <dbReference type="ARBA" id="ARBA00001966"/>
    </source>
</evidence>
<keyword evidence="8" id="KW-0408">Iron</keyword>